<evidence type="ECO:0000313" key="1">
    <source>
        <dbReference type="EMBL" id="KAF9650134.1"/>
    </source>
</evidence>
<organism evidence="1 2">
    <name type="scientific">Thelephora ganbajun</name>
    <name type="common">Ganba fungus</name>
    <dbReference type="NCBI Taxonomy" id="370292"/>
    <lineage>
        <taxon>Eukaryota</taxon>
        <taxon>Fungi</taxon>
        <taxon>Dikarya</taxon>
        <taxon>Basidiomycota</taxon>
        <taxon>Agaricomycotina</taxon>
        <taxon>Agaricomycetes</taxon>
        <taxon>Thelephorales</taxon>
        <taxon>Thelephoraceae</taxon>
        <taxon>Thelephora</taxon>
    </lineage>
</organism>
<proteinExistence type="predicted"/>
<name>A0ACB6ZKL9_THEGA</name>
<comment type="caution">
    <text evidence="1">The sequence shown here is derived from an EMBL/GenBank/DDBJ whole genome shotgun (WGS) entry which is preliminary data.</text>
</comment>
<evidence type="ECO:0000313" key="2">
    <source>
        <dbReference type="Proteomes" id="UP000886501"/>
    </source>
</evidence>
<accession>A0ACB6ZKL9</accession>
<protein>
    <submittedName>
        <fullName evidence="1">Uncharacterized protein</fullName>
    </submittedName>
</protein>
<keyword evidence="2" id="KW-1185">Reference proteome</keyword>
<dbReference type="Proteomes" id="UP000886501">
    <property type="component" value="Unassembled WGS sequence"/>
</dbReference>
<dbReference type="EMBL" id="MU117988">
    <property type="protein sequence ID" value="KAF9650134.1"/>
    <property type="molecule type" value="Genomic_DNA"/>
</dbReference>
<gene>
    <name evidence="1" type="ORF">BDM02DRAFT_3268196</name>
</gene>
<reference evidence="1" key="1">
    <citation type="submission" date="2019-10" db="EMBL/GenBank/DDBJ databases">
        <authorList>
            <consortium name="DOE Joint Genome Institute"/>
            <person name="Kuo A."/>
            <person name="Miyauchi S."/>
            <person name="Kiss E."/>
            <person name="Drula E."/>
            <person name="Kohler A."/>
            <person name="Sanchez-Garcia M."/>
            <person name="Andreopoulos B."/>
            <person name="Barry K.W."/>
            <person name="Bonito G."/>
            <person name="Buee M."/>
            <person name="Carver A."/>
            <person name="Chen C."/>
            <person name="Cichocki N."/>
            <person name="Clum A."/>
            <person name="Culley D."/>
            <person name="Crous P.W."/>
            <person name="Fauchery L."/>
            <person name="Girlanda M."/>
            <person name="Hayes R."/>
            <person name="Keri Z."/>
            <person name="Labutti K."/>
            <person name="Lipzen A."/>
            <person name="Lombard V."/>
            <person name="Magnuson J."/>
            <person name="Maillard F."/>
            <person name="Morin E."/>
            <person name="Murat C."/>
            <person name="Nolan M."/>
            <person name="Ohm R."/>
            <person name="Pangilinan J."/>
            <person name="Pereira M."/>
            <person name="Perotto S."/>
            <person name="Peter M."/>
            <person name="Riley R."/>
            <person name="Sitrit Y."/>
            <person name="Stielow B."/>
            <person name="Szollosi G."/>
            <person name="Zifcakova L."/>
            <person name="Stursova M."/>
            <person name="Spatafora J.W."/>
            <person name="Tedersoo L."/>
            <person name="Vaario L.-M."/>
            <person name="Yamada A."/>
            <person name="Yan M."/>
            <person name="Wang P."/>
            <person name="Xu J."/>
            <person name="Bruns T."/>
            <person name="Baldrian P."/>
            <person name="Vilgalys R."/>
            <person name="Henrissat B."/>
            <person name="Grigoriev I.V."/>
            <person name="Hibbett D."/>
            <person name="Nagy L.G."/>
            <person name="Martin F.M."/>
        </authorList>
    </citation>
    <scope>NUCLEOTIDE SEQUENCE</scope>
    <source>
        <strain evidence="1">P2</strain>
    </source>
</reference>
<reference evidence="1" key="2">
    <citation type="journal article" date="2020" name="Nat. Commun.">
        <title>Large-scale genome sequencing of mycorrhizal fungi provides insights into the early evolution of symbiotic traits.</title>
        <authorList>
            <person name="Miyauchi S."/>
            <person name="Kiss E."/>
            <person name="Kuo A."/>
            <person name="Drula E."/>
            <person name="Kohler A."/>
            <person name="Sanchez-Garcia M."/>
            <person name="Morin E."/>
            <person name="Andreopoulos B."/>
            <person name="Barry K.W."/>
            <person name="Bonito G."/>
            <person name="Buee M."/>
            <person name="Carver A."/>
            <person name="Chen C."/>
            <person name="Cichocki N."/>
            <person name="Clum A."/>
            <person name="Culley D."/>
            <person name="Crous P.W."/>
            <person name="Fauchery L."/>
            <person name="Girlanda M."/>
            <person name="Hayes R.D."/>
            <person name="Keri Z."/>
            <person name="LaButti K."/>
            <person name="Lipzen A."/>
            <person name="Lombard V."/>
            <person name="Magnuson J."/>
            <person name="Maillard F."/>
            <person name="Murat C."/>
            <person name="Nolan M."/>
            <person name="Ohm R.A."/>
            <person name="Pangilinan J."/>
            <person name="Pereira M.F."/>
            <person name="Perotto S."/>
            <person name="Peter M."/>
            <person name="Pfister S."/>
            <person name="Riley R."/>
            <person name="Sitrit Y."/>
            <person name="Stielow J.B."/>
            <person name="Szollosi G."/>
            <person name="Zifcakova L."/>
            <person name="Stursova M."/>
            <person name="Spatafora J.W."/>
            <person name="Tedersoo L."/>
            <person name="Vaario L.M."/>
            <person name="Yamada A."/>
            <person name="Yan M."/>
            <person name="Wang P."/>
            <person name="Xu J."/>
            <person name="Bruns T."/>
            <person name="Baldrian P."/>
            <person name="Vilgalys R."/>
            <person name="Dunand C."/>
            <person name="Henrissat B."/>
            <person name="Grigoriev I.V."/>
            <person name="Hibbett D."/>
            <person name="Nagy L.G."/>
            <person name="Martin F.M."/>
        </authorList>
    </citation>
    <scope>NUCLEOTIDE SEQUENCE</scope>
    <source>
        <strain evidence="1">P2</strain>
    </source>
</reference>
<sequence length="212" mass="23703">MKMPTIKDIPTPSALFSSAHNHLSTSITNMAVPLDHEELWPQFEVSVQSVTDAFKKFEESVVAPTTKFVELAFERYPIISTFVSVFLILVSLPFLSFLGFIVFVVASTTFTSLCAAFVTSALIIGLYGTLLGMLIILLAALSVWISTSIMLGYLVWRLFILVRADGRAGVSQWSAETTKRFRRQRKETEEKRGRSSESVVLVKEEDKKSLPE</sequence>